<dbReference type="GO" id="GO:0160102">
    <property type="term" value="F:tRNA (guanine(10)-N2)-methyltransferase activity"/>
    <property type="evidence" value="ECO:0007669"/>
    <property type="project" value="UniProtKB-EC"/>
</dbReference>
<dbReference type="InterPro" id="IPR000241">
    <property type="entry name" value="RlmKL-like_Mtase"/>
</dbReference>
<sequence length="883" mass="96843">MTSSARGNGSAFNLQKDTVIISRHSLEKGEHPEIREGIAHARQWFDRRLEQIRIVETEEKSIICREYEEGVAQLEQEHAKKLKELEESFFKELDEQNRSLDSEVNALDIAIPPLGNGEESLANCATQLGQCQHHPNPLSANHGITTAISGKKFLRSRQNDVIPSSSVGAESALHLGAIGLTDAAGTAKRRTQTKKSGSPFGFLGFGRTEGAVGGFAGAIGGGPTIGGTSTSSLMLPYLLSESAISEDVHSLGSDSANHCHLAERSSAGGGGLSQDGVIGDGVALSGIACHSTGGEMAEEEGGEKAAGASGRHHRRVLLEQNKLILDGKTFHRFQNVYIARVVTSNFAVASPAIRAHSRPPKTTWRAAAFLCGSDINGQAHQTFRRAEFDAICQIKGISVVPNSPSDGIHIQSFEFQNDEFDVFRLLERAVLVKAAYELIAEGDGHEQVMAKLASDPSSSLARFDFADQSWSLLVRPHQKKRSGDYARSVVERYTAIPLLTLAPVDLAHPSNVFSVFEMYEANERRETPDKVYFVRLVSPSGVTNGATFPLFWLGEGRGQLKTLFSLSQRRYIGNSTMDPELAFIQANLAKTRPGALAMDPFCGTGGLLLPAAYFGSFVFGAEIKWDVARARGRSSRAGEQWLCADHSIRANFEQYGLCDGRFLGVVLADSSQPKLWHNLTTAGTIDAIITDPPYGIRERGQRLGSDKRKTPKETEIGNDWHKNGQTESAEKDKKGNPSESLTKSAIKKNVGNEDQIGHFGVGFPEKQKYAMSNVFLDLMDLSARLLRPGGRLAFWFPVCRSEYSERILPRMDCMRLVCNCEQTLAKDSSRRLLVYEKLRRPLTDGQTKPSERAFFELDCYAEKTFHQKVFGSIERNEAKECAD</sequence>
<evidence type="ECO:0000256" key="9">
    <source>
        <dbReference type="ARBA" id="ARBA00056270"/>
    </source>
</evidence>
<keyword evidence="17" id="KW-1185">Reference proteome</keyword>
<comment type="subcellular location">
    <subcellularLocation>
        <location evidence="1">Nucleus</location>
    </subcellularLocation>
</comment>
<evidence type="ECO:0000256" key="3">
    <source>
        <dbReference type="ARBA" id="ARBA00022603"/>
    </source>
</evidence>
<evidence type="ECO:0000256" key="8">
    <source>
        <dbReference type="ARBA" id="ARBA00050985"/>
    </source>
</evidence>
<comment type="catalytic activity">
    <reaction evidence="8">
        <text>guanosine(10) in tRNA + S-adenosyl-L-methionine = N(2)-methylguanosine(10) in tRNA + S-adenosyl-L-homocysteine + H(+)</text>
        <dbReference type="Rhea" id="RHEA:43128"/>
        <dbReference type="Rhea" id="RHEA-COMP:10355"/>
        <dbReference type="Rhea" id="RHEA-COMP:10357"/>
        <dbReference type="ChEBI" id="CHEBI:15378"/>
        <dbReference type="ChEBI" id="CHEBI:57856"/>
        <dbReference type="ChEBI" id="CHEBI:59789"/>
        <dbReference type="ChEBI" id="CHEBI:74269"/>
        <dbReference type="ChEBI" id="CHEBI:74481"/>
        <dbReference type="EC" id="2.1.1.214"/>
    </reaction>
    <physiologicalReaction direction="left-to-right" evidence="8">
        <dbReference type="Rhea" id="RHEA:43129"/>
    </physiologicalReaction>
</comment>
<evidence type="ECO:0000256" key="7">
    <source>
        <dbReference type="ARBA" id="ARBA00023242"/>
    </source>
</evidence>
<evidence type="ECO:0000259" key="15">
    <source>
        <dbReference type="Pfam" id="PF25904"/>
    </source>
</evidence>
<comment type="subunit">
    <text evidence="10">Part of the heterodimeric TRMT11-TRM112 methyltransferase complex; this complex forms an active tRNA methyltransferase, where TRMT112 acts as an activator of the catalytic subunit TRMT11.</text>
</comment>
<reference evidence="16 17" key="1">
    <citation type="submission" date="2024-10" db="EMBL/GenBank/DDBJ databases">
        <authorList>
            <person name="Kim D."/>
        </authorList>
    </citation>
    <scope>NUCLEOTIDE SEQUENCE [LARGE SCALE GENOMIC DNA]</scope>
    <source>
        <strain evidence="16">Taebaek</strain>
    </source>
</reference>
<feature type="region of interest" description="Disordered" evidence="13">
    <location>
        <begin position="696"/>
        <end position="747"/>
    </location>
</feature>
<name>A0ABD2IL46_HETSC</name>
<dbReference type="InterPro" id="IPR059073">
    <property type="entry name" value="TRMT11_N"/>
</dbReference>
<evidence type="ECO:0000256" key="1">
    <source>
        <dbReference type="ARBA" id="ARBA00004123"/>
    </source>
</evidence>
<evidence type="ECO:0000256" key="2">
    <source>
        <dbReference type="ARBA" id="ARBA00022491"/>
    </source>
</evidence>
<feature type="compositionally biased region" description="Basic and acidic residues" evidence="13">
    <location>
        <begin position="696"/>
        <end position="736"/>
    </location>
</feature>
<dbReference type="GO" id="GO:0010468">
    <property type="term" value="P:regulation of gene expression"/>
    <property type="evidence" value="ECO:0007669"/>
    <property type="project" value="UniProtKB-ARBA"/>
</dbReference>
<evidence type="ECO:0000259" key="14">
    <source>
        <dbReference type="Pfam" id="PF01170"/>
    </source>
</evidence>
<evidence type="ECO:0000256" key="11">
    <source>
        <dbReference type="ARBA" id="ARBA00067484"/>
    </source>
</evidence>
<keyword evidence="3" id="KW-0489">Methyltransferase</keyword>
<keyword evidence="5" id="KW-0805">Transcription regulation</keyword>
<evidence type="ECO:0000256" key="6">
    <source>
        <dbReference type="ARBA" id="ARBA00023163"/>
    </source>
</evidence>
<dbReference type="Pfam" id="PF25904">
    <property type="entry name" value="Tmrp11_N"/>
    <property type="match status" value="1"/>
</dbReference>
<keyword evidence="2" id="KW-0678">Repressor</keyword>
<evidence type="ECO:0000256" key="5">
    <source>
        <dbReference type="ARBA" id="ARBA00023015"/>
    </source>
</evidence>
<dbReference type="Pfam" id="PF01170">
    <property type="entry name" value="UPF0020"/>
    <property type="match status" value="1"/>
</dbReference>
<comment type="function">
    <text evidence="9">Catalytic subunit of the TRMT11-TRM112 methyltransferase complex, that specifically mediates the S-adenosyl-L-methionine-dependent N(2)-methylation of guanosine nucleotide at position 10 (m2G10) in tRNAs. This is one of the major tRNA (guanine-N(2))-methyltransferases.</text>
</comment>
<keyword evidence="7" id="KW-0539">Nucleus</keyword>
<keyword evidence="6" id="KW-0804">Transcription</keyword>
<dbReference type="GO" id="GO:0005654">
    <property type="term" value="C:nucleoplasm"/>
    <property type="evidence" value="ECO:0007669"/>
    <property type="project" value="UniProtKB-ARBA"/>
</dbReference>
<evidence type="ECO:0000313" key="17">
    <source>
        <dbReference type="Proteomes" id="UP001620645"/>
    </source>
</evidence>
<feature type="domain" description="Ribosomal RNA large subunit methyltransferase K/L-like methyltransferase" evidence="14">
    <location>
        <begin position="569"/>
        <end position="697"/>
    </location>
</feature>
<feature type="domain" description="tRNA (guanine(10)-N(2))-methyltransferase TRMT11 N-terminal" evidence="15">
    <location>
        <begin position="378"/>
        <end position="540"/>
    </location>
</feature>
<dbReference type="InterPro" id="IPR002052">
    <property type="entry name" value="DNA_methylase_N6_adenine_CS"/>
</dbReference>
<evidence type="ECO:0000256" key="10">
    <source>
        <dbReference type="ARBA" id="ARBA00065434"/>
    </source>
</evidence>
<evidence type="ECO:0000256" key="13">
    <source>
        <dbReference type="SAM" id="MobiDB-lite"/>
    </source>
</evidence>
<organism evidence="16 17">
    <name type="scientific">Heterodera schachtii</name>
    <name type="common">Sugarbeet cyst nematode worm</name>
    <name type="synonym">Tylenchus schachtii</name>
    <dbReference type="NCBI Taxonomy" id="97005"/>
    <lineage>
        <taxon>Eukaryota</taxon>
        <taxon>Metazoa</taxon>
        <taxon>Ecdysozoa</taxon>
        <taxon>Nematoda</taxon>
        <taxon>Chromadorea</taxon>
        <taxon>Rhabditida</taxon>
        <taxon>Tylenchina</taxon>
        <taxon>Tylenchomorpha</taxon>
        <taxon>Tylenchoidea</taxon>
        <taxon>Heteroderidae</taxon>
        <taxon>Heteroderinae</taxon>
        <taxon>Heterodera</taxon>
    </lineage>
</organism>
<dbReference type="GO" id="GO:0032259">
    <property type="term" value="P:methylation"/>
    <property type="evidence" value="ECO:0007669"/>
    <property type="project" value="UniProtKB-KW"/>
</dbReference>
<dbReference type="Gene3D" id="3.40.50.150">
    <property type="entry name" value="Vaccinia Virus protein VP39"/>
    <property type="match status" value="1"/>
</dbReference>
<dbReference type="SUPFAM" id="SSF53335">
    <property type="entry name" value="S-adenosyl-L-methionine-dependent methyltransferases"/>
    <property type="match status" value="1"/>
</dbReference>
<accession>A0ABD2IL46</accession>
<dbReference type="InterPro" id="IPR013907">
    <property type="entry name" value="Sds3"/>
</dbReference>
<evidence type="ECO:0000256" key="4">
    <source>
        <dbReference type="ARBA" id="ARBA00022679"/>
    </source>
</evidence>
<comment type="caution">
    <text evidence="16">The sequence shown here is derived from an EMBL/GenBank/DDBJ whole genome shotgun (WGS) entry which is preliminary data.</text>
</comment>
<dbReference type="Pfam" id="PF08598">
    <property type="entry name" value="Sds3"/>
    <property type="match status" value="1"/>
</dbReference>
<dbReference type="GO" id="GO:0043527">
    <property type="term" value="C:tRNA methyltransferase complex"/>
    <property type="evidence" value="ECO:0007669"/>
    <property type="project" value="UniProtKB-ARBA"/>
</dbReference>
<proteinExistence type="predicted"/>
<dbReference type="EMBL" id="JBICCN010000286">
    <property type="protein sequence ID" value="KAL3080824.1"/>
    <property type="molecule type" value="Genomic_DNA"/>
</dbReference>
<evidence type="ECO:0000313" key="16">
    <source>
        <dbReference type="EMBL" id="KAL3080824.1"/>
    </source>
</evidence>
<dbReference type="InterPro" id="IPR029063">
    <property type="entry name" value="SAM-dependent_MTases_sf"/>
</dbReference>
<dbReference type="Proteomes" id="UP001620645">
    <property type="component" value="Unassembled WGS sequence"/>
</dbReference>
<dbReference type="AlphaFoldDB" id="A0ABD2IL46"/>
<protein>
    <recommendedName>
        <fullName evidence="11">tRNA (guanine(10)-N(2))-methyltransferase TRMT11</fullName>
    </recommendedName>
    <alternativeName>
        <fullName evidence="12">tRNA methyltransferase 11 homolog</fullName>
    </alternativeName>
</protein>
<dbReference type="PANTHER" id="PTHR13370">
    <property type="entry name" value="RNA METHYLASE-RELATED"/>
    <property type="match status" value="1"/>
</dbReference>
<keyword evidence="4" id="KW-0808">Transferase</keyword>
<dbReference type="PANTHER" id="PTHR13370:SF3">
    <property type="entry name" value="TRNA (GUANINE(10)-N2)-METHYLTRANSFERASE HOMOLOG"/>
    <property type="match status" value="1"/>
</dbReference>
<evidence type="ECO:0000256" key="12">
    <source>
        <dbReference type="ARBA" id="ARBA00075308"/>
    </source>
</evidence>
<dbReference type="PROSITE" id="PS00092">
    <property type="entry name" value="N6_MTASE"/>
    <property type="match status" value="1"/>
</dbReference>
<gene>
    <name evidence="16" type="ORF">niasHS_014929</name>
</gene>